<sequence length="702" mass="79058">MAGLFSLSILAFCTSCLFSSLANDQQPPPCTYPNPPTPENLIAAEERCRSAPEQFHSPSALFNWGRMVDSLCDMGRKKEPHISHEKAIERYKAAVQKAGGVHKESMNNIGRVLTFSLNRLAEGEAVLRQAFEAVGAWFSPVRSNLAKNLIRQERIGEALEVYEIAKKQNASLTAGEEFEAGTLMPTNYESMEDQTKWLRRYLSRLEDLKKKPNLQLRDPFKEITFKNAPGYYLLAYLQFNIAPLVNLLARVYEKATPSLRYVANGLESIPWEKEEEEEDEEEEEGGMAAGQFVNWQPQWRWAEPPSKAREEIAKRKLDVLVYAALGMEPFSWFLAFSRLAPVQIATHGHASTTGIQKSLDFYATYRYPRRNIFSPQVHGRESIGLPESGPLLICLQTPFKNTPTFDRVWKALLIAIPDATVVFKEVEPPALKERFRKRFEAALGEDLYKRVVWARGLDNQKWFDIMRVATVFVDSYPFGGYTTSLEALDVGLPIVTLESPGMMGRCSGGFLRAVGVGEETVAVDADDLIVKVRALATNSTLRSEVSNRILQNLGALHDDDTSVRGWEKTFEETFEAVERSRKQTGPERVGPNITWIHEWEERVPYAGEEVDVHHQRVWHKKLKKQVKQMGTQLEAEHLLQLTGRGWDTSGLCSAETEAESADGNTEEADRSGVCREPGSNPEAKNVARAGQARGHRGDHDEL</sequence>
<dbReference type="Gene3D" id="3.40.50.11380">
    <property type="match status" value="1"/>
</dbReference>
<proteinExistence type="predicted"/>
<evidence type="ECO:0000256" key="1">
    <source>
        <dbReference type="SAM" id="MobiDB-lite"/>
    </source>
</evidence>
<dbReference type="PANTHER" id="PTHR44998">
    <property type="match status" value="1"/>
</dbReference>
<dbReference type="Gene3D" id="1.25.40.10">
    <property type="entry name" value="Tetratricopeptide repeat domain"/>
    <property type="match status" value="1"/>
</dbReference>
<dbReference type="GO" id="GO:0006493">
    <property type="term" value="P:protein O-linked glycosylation"/>
    <property type="evidence" value="ECO:0007669"/>
    <property type="project" value="TreeGrafter"/>
</dbReference>
<dbReference type="InterPro" id="IPR011990">
    <property type="entry name" value="TPR-like_helical_dom_sf"/>
</dbReference>
<feature type="compositionally biased region" description="Acidic residues" evidence="1">
    <location>
        <begin position="656"/>
        <end position="666"/>
    </location>
</feature>
<protein>
    <recommendedName>
        <fullName evidence="4">O-GlcNAc transferase C-terminal domain-containing protein</fullName>
    </recommendedName>
</protein>
<organism evidence="3">
    <name type="scientific">Chromera velia CCMP2878</name>
    <dbReference type="NCBI Taxonomy" id="1169474"/>
    <lineage>
        <taxon>Eukaryota</taxon>
        <taxon>Sar</taxon>
        <taxon>Alveolata</taxon>
        <taxon>Colpodellida</taxon>
        <taxon>Chromeraceae</taxon>
        <taxon>Chromera</taxon>
    </lineage>
</organism>
<evidence type="ECO:0000256" key="2">
    <source>
        <dbReference type="SAM" id="SignalP"/>
    </source>
</evidence>
<evidence type="ECO:0000313" key="3">
    <source>
        <dbReference type="EMBL" id="CEM29623.1"/>
    </source>
</evidence>
<accession>A0A0G4GIF2</accession>
<dbReference type="VEuPathDB" id="CryptoDB:Cvel_22042"/>
<feature type="signal peptide" evidence="2">
    <location>
        <begin position="1"/>
        <end position="22"/>
    </location>
</feature>
<dbReference type="AlphaFoldDB" id="A0A0G4GIF2"/>
<dbReference type="PANTHER" id="PTHR44998:SF1">
    <property type="entry name" value="UDP-N-ACETYLGLUCOSAMINE--PEPTIDE N-ACETYLGLUCOSAMINYLTRANSFERASE 110 KDA SUBUNIT"/>
    <property type="match status" value="1"/>
</dbReference>
<gene>
    <name evidence="3" type="ORF">Cvel_22042</name>
</gene>
<dbReference type="GO" id="GO:0016757">
    <property type="term" value="F:glycosyltransferase activity"/>
    <property type="evidence" value="ECO:0007669"/>
    <property type="project" value="TreeGrafter"/>
</dbReference>
<dbReference type="EMBL" id="CDMZ01001246">
    <property type="protein sequence ID" value="CEM29623.1"/>
    <property type="molecule type" value="Genomic_DNA"/>
</dbReference>
<keyword evidence="2" id="KW-0732">Signal</keyword>
<dbReference type="Gene3D" id="3.40.50.2000">
    <property type="entry name" value="Glycogen Phosphorylase B"/>
    <property type="match status" value="1"/>
</dbReference>
<name>A0A0G4GIF2_9ALVE</name>
<feature type="chain" id="PRO_5005190231" description="O-GlcNAc transferase C-terminal domain-containing protein" evidence="2">
    <location>
        <begin position="23"/>
        <end position="702"/>
    </location>
</feature>
<dbReference type="SUPFAM" id="SSF53756">
    <property type="entry name" value="UDP-Glycosyltransferase/glycogen phosphorylase"/>
    <property type="match status" value="1"/>
</dbReference>
<evidence type="ECO:0008006" key="4">
    <source>
        <dbReference type="Google" id="ProtNLM"/>
    </source>
</evidence>
<feature type="region of interest" description="Disordered" evidence="1">
    <location>
        <begin position="650"/>
        <end position="702"/>
    </location>
</feature>
<reference evidence="3" key="1">
    <citation type="submission" date="2014-11" db="EMBL/GenBank/DDBJ databases">
        <authorList>
            <person name="Otto D Thomas"/>
            <person name="Naeem Raeece"/>
        </authorList>
    </citation>
    <scope>NUCLEOTIDE SEQUENCE</scope>
</reference>